<dbReference type="PROSITE" id="PS50977">
    <property type="entry name" value="HTH_TETR_2"/>
    <property type="match status" value="2"/>
</dbReference>
<dbReference type="AlphaFoldDB" id="A0A4R2QGT0"/>
<keyword evidence="1 2" id="KW-0238">DNA-binding</keyword>
<dbReference type="InterPro" id="IPR023772">
    <property type="entry name" value="DNA-bd_HTH_TetR-type_CS"/>
</dbReference>
<comment type="caution">
    <text evidence="5">The sequence shown here is derived from an EMBL/GenBank/DDBJ whole genome shotgun (WGS) entry which is preliminary data.</text>
</comment>
<accession>A0A4R2QGT0</accession>
<evidence type="ECO:0000256" key="1">
    <source>
        <dbReference type="ARBA" id="ARBA00023125"/>
    </source>
</evidence>
<dbReference type="PANTHER" id="PTHR30055:SF237">
    <property type="entry name" value="TRANSCRIPTIONAL REPRESSOR MCE3R"/>
    <property type="match status" value="1"/>
</dbReference>
<dbReference type="PRINTS" id="PR00455">
    <property type="entry name" value="HTHTETR"/>
</dbReference>
<dbReference type="InterPro" id="IPR050109">
    <property type="entry name" value="HTH-type_TetR-like_transc_reg"/>
</dbReference>
<organism evidence="5 6">
    <name type="scientific">Tamaricihabitans halophyticus</name>
    <dbReference type="NCBI Taxonomy" id="1262583"/>
    <lineage>
        <taxon>Bacteria</taxon>
        <taxon>Bacillati</taxon>
        <taxon>Actinomycetota</taxon>
        <taxon>Actinomycetes</taxon>
        <taxon>Pseudonocardiales</taxon>
        <taxon>Pseudonocardiaceae</taxon>
        <taxon>Tamaricihabitans</taxon>
    </lineage>
</organism>
<dbReference type="PROSITE" id="PS01081">
    <property type="entry name" value="HTH_TETR_1"/>
    <property type="match status" value="1"/>
</dbReference>
<dbReference type="Proteomes" id="UP000294911">
    <property type="component" value="Unassembled WGS sequence"/>
</dbReference>
<evidence type="ECO:0000259" key="4">
    <source>
        <dbReference type="PROSITE" id="PS50977"/>
    </source>
</evidence>
<dbReference type="RefSeq" id="WP_132879039.1">
    <property type="nucleotide sequence ID" value="NZ_SLXQ01000011.1"/>
</dbReference>
<evidence type="ECO:0000256" key="2">
    <source>
        <dbReference type="PROSITE-ProRule" id="PRU00335"/>
    </source>
</evidence>
<gene>
    <name evidence="5" type="ORF">EV191_111114</name>
</gene>
<reference evidence="5 6" key="1">
    <citation type="submission" date="2019-03" db="EMBL/GenBank/DDBJ databases">
        <title>Genomic Encyclopedia of Type Strains, Phase IV (KMG-IV): sequencing the most valuable type-strain genomes for metagenomic binning, comparative biology and taxonomic classification.</title>
        <authorList>
            <person name="Goeker M."/>
        </authorList>
    </citation>
    <scope>NUCLEOTIDE SEQUENCE [LARGE SCALE GENOMIC DNA]</scope>
    <source>
        <strain evidence="5 6">DSM 45765</strain>
    </source>
</reference>
<dbReference type="InterPro" id="IPR009057">
    <property type="entry name" value="Homeodomain-like_sf"/>
</dbReference>
<dbReference type="InterPro" id="IPR041490">
    <property type="entry name" value="KstR2_TetR_C"/>
</dbReference>
<dbReference type="Gene3D" id="1.10.10.60">
    <property type="entry name" value="Homeodomain-like"/>
    <property type="match status" value="2"/>
</dbReference>
<protein>
    <submittedName>
        <fullName evidence="5">TetR family transcriptional regulator</fullName>
    </submittedName>
</protein>
<dbReference type="Pfam" id="PF17932">
    <property type="entry name" value="TetR_C_24"/>
    <property type="match status" value="1"/>
</dbReference>
<dbReference type="PANTHER" id="PTHR30055">
    <property type="entry name" value="HTH-TYPE TRANSCRIPTIONAL REGULATOR RUTR"/>
    <property type="match status" value="1"/>
</dbReference>
<proteinExistence type="predicted"/>
<evidence type="ECO:0000313" key="5">
    <source>
        <dbReference type="EMBL" id="TCP47909.1"/>
    </source>
</evidence>
<dbReference type="GO" id="GO:0003700">
    <property type="term" value="F:DNA-binding transcription factor activity"/>
    <property type="evidence" value="ECO:0007669"/>
    <property type="project" value="TreeGrafter"/>
</dbReference>
<dbReference type="Pfam" id="PF00440">
    <property type="entry name" value="TetR_N"/>
    <property type="match status" value="2"/>
</dbReference>
<feature type="domain" description="HTH tetR-type" evidence="4">
    <location>
        <begin position="214"/>
        <end position="274"/>
    </location>
</feature>
<feature type="DNA-binding region" description="H-T-H motif" evidence="2">
    <location>
        <begin position="237"/>
        <end position="256"/>
    </location>
</feature>
<feature type="region of interest" description="Disordered" evidence="3">
    <location>
        <begin position="396"/>
        <end position="421"/>
    </location>
</feature>
<dbReference type="GO" id="GO:0000976">
    <property type="term" value="F:transcription cis-regulatory region binding"/>
    <property type="evidence" value="ECO:0007669"/>
    <property type="project" value="TreeGrafter"/>
</dbReference>
<dbReference type="EMBL" id="SLXQ01000011">
    <property type="protein sequence ID" value="TCP47909.1"/>
    <property type="molecule type" value="Genomic_DNA"/>
</dbReference>
<dbReference type="OrthoDB" id="4456617at2"/>
<dbReference type="Gene3D" id="1.10.357.10">
    <property type="entry name" value="Tetracycline Repressor, domain 2"/>
    <property type="match status" value="2"/>
</dbReference>
<dbReference type="InterPro" id="IPR001647">
    <property type="entry name" value="HTH_TetR"/>
</dbReference>
<evidence type="ECO:0000256" key="3">
    <source>
        <dbReference type="SAM" id="MobiDB-lite"/>
    </source>
</evidence>
<name>A0A4R2QGT0_9PSEU</name>
<feature type="DNA-binding region" description="H-T-H motif" evidence="2">
    <location>
        <begin position="36"/>
        <end position="55"/>
    </location>
</feature>
<keyword evidence="6" id="KW-1185">Reference proteome</keyword>
<feature type="domain" description="HTH tetR-type" evidence="4">
    <location>
        <begin position="13"/>
        <end position="73"/>
    </location>
</feature>
<dbReference type="SUPFAM" id="SSF46689">
    <property type="entry name" value="Homeodomain-like"/>
    <property type="match status" value="2"/>
</dbReference>
<sequence length="421" mass="45887">MTAEVSAAPRPRGTRKQQLGAVAANLFLEHGYLGVGVNDIATAAGISGPALYRHFPSKQALLAHVLLEGIGHVQHAASGQLHSMRAPRTRLDAFATALAEVAVTHRGAAALWRWEGRHLAEHDREQVLGTANEVMTDWVALLREARPELSASAAQLRCWAALSVFGSVAVHRTSLPKRQYVPLIARLAMAVLDAHLPSSVPPRPVSIEPDQPSTTKREELLAAATTLFRRHGFPAVSVEEIGQSVGLAAASVYRHFPSKADMLLAACHRMAATLRAEAEHAVMAADNPAEALDRLLTAYVDIAADNRDLLAVYSTDTLHLPRSRRAELTSLQRDYVAHWVELDRRLRPARTERASRIAVHATLTIVNDLVRTGKTWRHPQPRAELIAIGRQILLAEPAEPPSNDPGAESTSIRATTEPEFR</sequence>
<evidence type="ECO:0000313" key="6">
    <source>
        <dbReference type="Proteomes" id="UP000294911"/>
    </source>
</evidence>